<organism evidence="2 3">
    <name type="scientific">Pseudocohnilembus persalinus</name>
    <name type="common">Ciliate</name>
    <dbReference type="NCBI Taxonomy" id="266149"/>
    <lineage>
        <taxon>Eukaryota</taxon>
        <taxon>Sar</taxon>
        <taxon>Alveolata</taxon>
        <taxon>Ciliophora</taxon>
        <taxon>Intramacronucleata</taxon>
        <taxon>Oligohymenophorea</taxon>
        <taxon>Scuticociliatia</taxon>
        <taxon>Philasterida</taxon>
        <taxon>Pseudocohnilembidae</taxon>
        <taxon>Pseudocohnilembus</taxon>
    </lineage>
</organism>
<protein>
    <submittedName>
        <fullName evidence="2">Uncharacterized protein</fullName>
    </submittedName>
</protein>
<dbReference type="EMBL" id="LDAU01000146">
    <property type="protein sequence ID" value="KRX03004.1"/>
    <property type="molecule type" value="Genomic_DNA"/>
</dbReference>
<evidence type="ECO:0000256" key="1">
    <source>
        <dbReference type="SAM" id="MobiDB-lite"/>
    </source>
</evidence>
<evidence type="ECO:0000313" key="3">
    <source>
        <dbReference type="Proteomes" id="UP000054937"/>
    </source>
</evidence>
<gene>
    <name evidence="2" type="ORF">PPERSA_04799</name>
</gene>
<dbReference type="InParanoid" id="A0A0V0QLJ6"/>
<feature type="region of interest" description="Disordered" evidence="1">
    <location>
        <begin position="58"/>
        <end position="82"/>
    </location>
</feature>
<feature type="compositionally biased region" description="Low complexity" evidence="1">
    <location>
        <begin position="58"/>
        <end position="67"/>
    </location>
</feature>
<dbReference type="AlphaFoldDB" id="A0A0V0QLJ6"/>
<evidence type="ECO:0000313" key="2">
    <source>
        <dbReference type="EMBL" id="KRX03004.1"/>
    </source>
</evidence>
<dbReference type="Proteomes" id="UP000054937">
    <property type="component" value="Unassembled WGS sequence"/>
</dbReference>
<accession>A0A0V0QLJ6</accession>
<proteinExistence type="predicted"/>
<keyword evidence="3" id="KW-1185">Reference proteome</keyword>
<comment type="caution">
    <text evidence="2">The sequence shown here is derived from an EMBL/GenBank/DDBJ whole genome shotgun (WGS) entry which is preliminary data.</text>
</comment>
<sequence length="118" mass="14138">MKNMNDNTWEPYENLVFDDDDELQQIKNLNNHDDSTTDPENCSIELLEYVNLKELQTQENQKYQQKQQGEEGEEQKKQLNGEKYINEESQYLNQNSEPNKQICNKKIYKMDTLIILFL</sequence>
<reference evidence="2 3" key="1">
    <citation type="journal article" date="2015" name="Sci. Rep.">
        <title>Genome of the facultative scuticociliatosis pathogen Pseudocohnilembus persalinus provides insight into its virulence through horizontal gene transfer.</title>
        <authorList>
            <person name="Xiong J."/>
            <person name="Wang G."/>
            <person name="Cheng J."/>
            <person name="Tian M."/>
            <person name="Pan X."/>
            <person name="Warren A."/>
            <person name="Jiang C."/>
            <person name="Yuan D."/>
            <person name="Miao W."/>
        </authorList>
    </citation>
    <scope>NUCLEOTIDE SEQUENCE [LARGE SCALE GENOMIC DNA]</scope>
    <source>
        <strain evidence="2">36N120E</strain>
    </source>
</reference>
<name>A0A0V0QLJ6_PSEPJ</name>